<dbReference type="AlphaFoldDB" id="A0A2G5SWW6"/>
<evidence type="ECO:0000256" key="1">
    <source>
        <dbReference type="SAM" id="MobiDB-lite"/>
    </source>
</evidence>
<keyword evidence="3" id="KW-1185">Reference proteome</keyword>
<dbReference type="Proteomes" id="UP000230233">
    <property type="component" value="Chromosome X"/>
</dbReference>
<evidence type="ECO:0000313" key="3">
    <source>
        <dbReference type="Proteomes" id="UP000230233"/>
    </source>
</evidence>
<feature type="region of interest" description="Disordered" evidence="1">
    <location>
        <begin position="1"/>
        <end position="21"/>
    </location>
</feature>
<dbReference type="PANTHER" id="PTHR21504:SF1">
    <property type="entry name" value="IG-LIKE DOMAIN-CONTAINING PROTEIN-RELATED"/>
    <property type="match status" value="1"/>
</dbReference>
<comment type="caution">
    <text evidence="2">The sequence shown here is derived from an EMBL/GenBank/DDBJ whole genome shotgun (WGS) entry which is preliminary data.</text>
</comment>
<organism evidence="2 3">
    <name type="scientific">Caenorhabditis nigoni</name>
    <dbReference type="NCBI Taxonomy" id="1611254"/>
    <lineage>
        <taxon>Eukaryota</taxon>
        <taxon>Metazoa</taxon>
        <taxon>Ecdysozoa</taxon>
        <taxon>Nematoda</taxon>
        <taxon>Chromadorea</taxon>
        <taxon>Rhabditida</taxon>
        <taxon>Rhabditina</taxon>
        <taxon>Rhabditomorpha</taxon>
        <taxon>Rhabditoidea</taxon>
        <taxon>Rhabditidae</taxon>
        <taxon>Peloderinae</taxon>
        <taxon>Caenorhabditis</taxon>
    </lineage>
</organism>
<protein>
    <submittedName>
        <fullName evidence="2">Uncharacterized protein</fullName>
    </submittedName>
</protein>
<feature type="compositionally biased region" description="Low complexity" evidence="1">
    <location>
        <begin position="1"/>
        <end position="12"/>
    </location>
</feature>
<reference evidence="3" key="1">
    <citation type="submission" date="2017-10" db="EMBL/GenBank/DDBJ databases">
        <title>Rapid genome shrinkage in a self-fertile nematode reveals novel sperm competition proteins.</title>
        <authorList>
            <person name="Yin D."/>
            <person name="Schwarz E.M."/>
            <person name="Thomas C.G."/>
            <person name="Felde R.L."/>
            <person name="Korf I.F."/>
            <person name="Cutter A.D."/>
            <person name="Schartner C.M."/>
            <person name="Ralston E.J."/>
            <person name="Meyer B.J."/>
            <person name="Haag E.S."/>
        </authorList>
    </citation>
    <scope>NUCLEOTIDE SEQUENCE [LARGE SCALE GENOMIC DNA]</scope>
    <source>
        <strain evidence="3">JU1422</strain>
    </source>
</reference>
<dbReference type="STRING" id="1611254.A0A2G5SWW6"/>
<feature type="compositionally biased region" description="Acidic residues" evidence="1">
    <location>
        <begin position="400"/>
        <end position="409"/>
    </location>
</feature>
<dbReference type="InterPro" id="IPR039908">
    <property type="entry name" value="Sepa-1"/>
</dbReference>
<name>A0A2G5SWW6_9PELO</name>
<feature type="region of interest" description="Disordered" evidence="1">
    <location>
        <begin position="386"/>
        <end position="409"/>
    </location>
</feature>
<dbReference type="GO" id="GO:0006914">
    <property type="term" value="P:autophagy"/>
    <property type="evidence" value="ECO:0007669"/>
    <property type="project" value="InterPro"/>
</dbReference>
<sequence length="409" mass="47224">MTTTSSSPAASSQPMISVNTPDAPPTFTVLPGYQNQFQKMRVSRKVPENQPIQFVVFKCAKSSELLLLGVHRKEARYLKFEYNRNRFKEHNCICQTATMESDLNPLYAERCEDLKTLVIHCKNALNEKNEQYIVNRETENLVQVFRPELEFKEERKSDSDHYIAICKAKNEDLIIIGRSKNGLTKTRFQHDCKNVSLPDSPVKKLDLTEHGNDEEDIEMDVALAGYFQDYLASLPIFKAWYCIVQRLMNVRVKVPNSSNYLDYHFHNGTMLRSRECQECSKDVTPESLIPRYSVKLDGFKHVLFCRNKIFETIEQYVLDSQEIVLRQVFLPELLYDPTLINHEETGVFFIENGILVSKIRGILTVKKLNKDTDCYEEVPNVPVRIMNPESEASDAKEEEAVSTDPDDAW</sequence>
<dbReference type="PANTHER" id="PTHR21504">
    <property type="entry name" value="IG-LIKE DOMAIN-CONTAINING PROTEIN-RELATED-RELATED"/>
    <property type="match status" value="1"/>
</dbReference>
<accession>A0A2G5SWW6</accession>
<gene>
    <name evidence="2" type="primary">Cnig_chr_X.g25010</name>
    <name evidence="2" type="ORF">B9Z55_025010</name>
</gene>
<evidence type="ECO:0000313" key="2">
    <source>
        <dbReference type="EMBL" id="PIC19468.1"/>
    </source>
</evidence>
<proteinExistence type="predicted"/>
<dbReference type="EMBL" id="PDUG01000006">
    <property type="protein sequence ID" value="PIC19468.1"/>
    <property type="molecule type" value="Genomic_DNA"/>
</dbReference>